<organism evidence="1 2">
    <name type="scientific">Salvia divinorum</name>
    <name type="common">Maria pastora</name>
    <name type="synonym">Diviner's sage</name>
    <dbReference type="NCBI Taxonomy" id="28513"/>
    <lineage>
        <taxon>Eukaryota</taxon>
        <taxon>Viridiplantae</taxon>
        <taxon>Streptophyta</taxon>
        <taxon>Embryophyta</taxon>
        <taxon>Tracheophyta</taxon>
        <taxon>Spermatophyta</taxon>
        <taxon>Magnoliopsida</taxon>
        <taxon>eudicotyledons</taxon>
        <taxon>Gunneridae</taxon>
        <taxon>Pentapetalae</taxon>
        <taxon>asterids</taxon>
        <taxon>lamiids</taxon>
        <taxon>Lamiales</taxon>
        <taxon>Lamiaceae</taxon>
        <taxon>Nepetoideae</taxon>
        <taxon>Mentheae</taxon>
        <taxon>Salviinae</taxon>
        <taxon>Salvia</taxon>
        <taxon>Salvia subgen. Calosphace</taxon>
    </lineage>
</organism>
<sequence length="69" mass="7596">MTTATSYTAVERLFVVVLLCVKAAELSEVAAAMVAFLICCDLSREKDGLGAKIIYQLPANILRHYVEFD</sequence>
<keyword evidence="2" id="KW-1185">Reference proteome</keyword>
<accession>A0ABD1H297</accession>
<dbReference type="AlphaFoldDB" id="A0ABD1H297"/>
<name>A0ABD1H297_SALDI</name>
<evidence type="ECO:0000313" key="1">
    <source>
        <dbReference type="EMBL" id="KAL1550534.1"/>
    </source>
</evidence>
<gene>
    <name evidence="1" type="ORF">AAHA92_18483</name>
</gene>
<protein>
    <submittedName>
        <fullName evidence="1">Uncharacterized protein</fullName>
    </submittedName>
</protein>
<comment type="caution">
    <text evidence="1">The sequence shown here is derived from an EMBL/GenBank/DDBJ whole genome shotgun (WGS) entry which is preliminary data.</text>
</comment>
<reference evidence="1 2" key="1">
    <citation type="submission" date="2024-06" db="EMBL/GenBank/DDBJ databases">
        <title>A chromosome level genome sequence of Diviner's sage (Salvia divinorum).</title>
        <authorList>
            <person name="Ford S.A."/>
            <person name="Ro D.-K."/>
            <person name="Ness R.W."/>
            <person name="Phillips M.A."/>
        </authorList>
    </citation>
    <scope>NUCLEOTIDE SEQUENCE [LARGE SCALE GENOMIC DNA]</scope>
    <source>
        <strain evidence="1">SAF-2024a</strain>
        <tissue evidence="1">Leaf</tissue>
    </source>
</reference>
<evidence type="ECO:0000313" key="2">
    <source>
        <dbReference type="Proteomes" id="UP001567538"/>
    </source>
</evidence>
<dbReference type="EMBL" id="JBEAFC010000007">
    <property type="protein sequence ID" value="KAL1550534.1"/>
    <property type="molecule type" value="Genomic_DNA"/>
</dbReference>
<proteinExistence type="predicted"/>
<dbReference type="Proteomes" id="UP001567538">
    <property type="component" value="Unassembled WGS sequence"/>
</dbReference>